<dbReference type="Proteomes" id="UP001218423">
    <property type="component" value="Chromosome"/>
</dbReference>
<keyword evidence="1" id="KW-1133">Transmembrane helix</keyword>
<evidence type="ECO:0000313" key="3">
    <source>
        <dbReference type="Proteomes" id="UP001218423"/>
    </source>
</evidence>
<dbReference type="OrthoDB" id="9927914at2"/>
<dbReference type="RefSeq" id="WP_042015800.1">
    <property type="nucleotide sequence ID" value="NZ_AP022013.1"/>
</dbReference>
<feature type="transmembrane region" description="Helical" evidence="1">
    <location>
        <begin position="51"/>
        <end position="76"/>
    </location>
</feature>
<dbReference type="GeneID" id="48821660"/>
<reference evidence="2" key="1">
    <citation type="submission" date="2023-03" db="EMBL/GenBank/DDBJ databases">
        <title>Aeromonas caviae strain AC1520.</title>
        <authorList>
            <person name="Xie T."/>
            <person name="Zhang Q."/>
            <person name="Deng J."/>
            <person name="Li X."/>
        </authorList>
    </citation>
    <scope>NUCLEOTIDE SEQUENCE</scope>
    <source>
        <strain evidence="2">AC1520</strain>
    </source>
</reference>
<evidence type="ECO:0000313" key="2">
    <source>
        <dbReference type="EMBL" id="WFF96788.1"/>
    </source>
</evidence>
<dbReference type="EMBL" id="CP120942">
    <property type="protein sequence ID" value="WFF96788.1"/>
    <property type="molecule type" value="Genomic_DNA"/>
</dbReference>
<keyword evidence="1" id="KW-0812">Transmembrane</keyword>
<name>A0A125Y555_AERCA</name>
<protein>
    <submittedName>
        <fullName evidence="2">Uncharacterized protein</fullName>
    </submittedName>
</protein>
<dbReference type="AlphaFoldDB" id="A0A125Y555"/>
<feature type="transmembrane region" description="Helical" evidence="1">
    <location>
        <begin position="21"/>
        <end position="39"/>
    </location>
</feature>
<keyword evidence="1" id="KW-0472">Membrane</keyword>
<proteinExistence type="predicted"/>
<sequence>MWPYRKIVTQSLKTPLMIARIIFYFALILLLPLPFMVSADTVLAEIGRTYYALFSLPIAMVLMLISSLMAILIAMVESRNQQPPQGRW</sequence>
<evidence type="ECO:0000256" key="1">
    <source>
        <dbReference type="SAM" id="Phobius"/>
    </source>
</evidence>
<accession>A0A125Y555</accession>
<organism evidence="2 3">
    <name type="scientific">Aeromonas caviae</name>
    <name type="common">Aeromonas punctata</name>
    <dbReference type="NCBI Taxonomy" id="648"/>
    <lineage>
        <taxon>Bacteria</taxon>
        <taxon>Pseudomonadati</taxon>
        <taxon>Pseudomonadota</taxon>
        <taxon>Gammaproteobacteria</taxon>
        <taxon>Aeromonadales</taxon>
        <taxon>Aeromonadaceae</taxon>
        <taxon>Aeromonas</taxon>
    </lineage>
</organism>
<gene>
    <name evidence="2" type="ORF">P5S46_14080</name>
</gene>